<organism evidence="4 5">
    <name type="scientific">Rufibacter immobilis</name>
    <dbReference type="NCBI Taxonomy" id="1348778"/>
    <lineage>
        <taxon>Bacteria</taxon>
        <taxon>Pseudomonadati</taxon>
        <taxon>Bacteroidota</taxon>
        <taxon>Cytophagia</taxon>
        <taxon>Cytophagales</taxon>
        <taxon>Hymenobacteraceae</taxon>
        <taxon>Rufibacter</taxon>
    </lineage>
</organism>
<evidence type="ECO:0000313" key="4">
    <source>
        <dbReference type="EMBL" id="RNI31903.1"/>
    </source>
</evidence>
<proteinExistence type="predicted"/>
<dbReference type="Gene3D" id="3.90.1150.10">
    <property type="entry name" value="Aspartate Aminotransferase, domain 1"/>
    <property type="match status" value="1"/>
</dbReference>
<name>A0A3M9N3Z0_9BACT</name>
<protein>
    <submittedName>
        <fullName evidence="4">Aminotransferase class V-fold PLP-dependent enzyme</fullName>
    </submittedName>
</protein>
<dbReference type="AlphaFoldDB" id="A0A3M9N3Z0"/>
<gene>
    <name evidence="4" type="ORF">EFA69_05175</name>
</gene>
<dbReference type="EMBL" id="RJJE01000003">
    <property type="protein sequence ID" value="RNI31903.1"/>
    <property type="molecule type" value="Genomic_DNA"/>
</dbReference>
<accession>A0A3M9N3Z0</accession>
<comment type="caution">
    <text evidence="4">The sequence shown here is derived from an EMBL/GenBank/DDBJ whole genome shotgun (WGS) entry which is preliminary data.</text>
</comment>
<dbReference type="Proteomes" id="UP000271010">
    <property type="component" value="Unassembled WGS sequence"/>
</dbReference>
<dbReference type="PANTHER" id="PTHR43586">
    <property type="entry name" value="CYSTEINE DESULFURASE"/>
    <property type="match status" value="1"/>
</dbReference>
<evidence type="ECO:0000256" key="1">
    <source>
        <dbReference type="ARBA" id="ARBA00022898"/>
    </source>
</evidence>
<dbReference type="OrthoDB" id="9804366at2"/>
<dbReference type="SUPFAM" id="SSF53383">
    <property type="entry name" value="PLP-dependent transferases"/>
    <property type="match status" value="1"/>
</dbReference>
<dbReference type="PANTHER" id="PTHR43586:SF8">
    <property type="entry name" value="CYSTEINE DESULFURASE 1, CHLOROPLASTIC"/>
    <property type="match status" value="1"/>
</dbReference>
<dbReference type="InterPro" id="IPR015422">
    <property type="entry name" value="PyrdxlP-dep_Trfase_small"/>
</dbReference>
<feature type="region of interest" description="Disordered" evidence="2">
    <location>
        <begin position="29"/>
        <end position="54"/>
    </location>
</feature>
<dbReference type="Pfam" id="PF00266">
    <property type="entry name" value="Aminotran_5"/>
    <property type="match status" value="1"/>
</dbReference>
<reference evidence="4 5" key="1">
    <citation type="submission" date="2018-11" db="EMBL/GenBank/DDBJ databases">
        <title>Rufibacter latericius sp. nov., isolated from water in Baiyang Lake.</title>
        <authorList>
            <person name="Yang Y."/>
        </authorList>
    </citation>
    <scope>NUCLEOTIDE SEQUENCE [LARGE SCALE GENOMIC DNA]</scope>
    <source>
        <strain evidence="4 5">MCC P1</strain>
    </source>
</reference>
<dbReference type="GO" id="GO:0008483">
    <property type="term" value="F:transaminase activity"/>
    <property type="evidence" value="ECO:0007669"/>
    <property type="project" value="UniProtKB-KW"/>
</dbReference>
<keyword evidence="5" id="KW-1185">Reference proteome</keyword>
<evidence type="ECO:0000259" key="3">
    <source>
        <dbReference type="Pfam" id="PF00266"/>
    </source>
</evidence>
<sequence length="451" mass="51218">MQALPENERRARHHWSSFKIIFTAYTRPLHRTQTNSKKPMQTKEKDSTTRQQTDWANVKAQFNLSKEYIHLASSQFIASHPKPVRKTIARHRRALNQNPVQYTEEYEDQFMQEAREAAARYLGHPEPNDIALTDSTTMGLGTIYSGFKLQKHHEILTTEHDHYSHHEAIRMATHRAGATFRRVPMYQKLQEVTQEEMVAAVVQGISEQTRIVGITWVHSSTGLKTPVPQIAQAIARLNQHRDEENKVLLLIDGVHGFGIELETFEELGCDYFISGCHKWLYGPRGTGLIAATSAAWQHVLPLIPSFTDVMDRVIAEENRPERMDGKQMTPGGFHSLENRWALASAFRFIEAIGKEQVYERVHALNRLCKEGMAAMPHVTLHTPLDDALSAGIIAFEVEGMETEDVVKRLLEKKIVCTAAPYLTSYARFTPGIYNTPEEVTKVLEAVNSLKA</sequence>
<dbReference type="InterPro" id="IPR015421">
    <property type="entry name" value="PyrdxlP-dep_Trfase_major"/>
</dbReference>
<keyword evidence="4" id="KW-0808">Transferase</keyword>
<feature type="domain" description="Aminotransferase class V" evidence="3">
    <location>
        <begin position="81"/>
        <end position="441"/>
    </location>
</feature>
<keyword evidence="1" id="KW-0663">Pyridoxal phosphate</keyword>
<dbReference type="InterPro" id="IPR015424">
    <property type="entry name" value="PyrdxlP-dep_Trfase"/>
</dbReference>
<evidence type="ECO:0000256" key="2">
    <source>
        <dbReference type="SAM" id="MobiDB-lite"/>
    </source>
</evidence>
<dbReference type="Gene3D" id="3.40.640.10">
    <property type="entry name" value="Type I PLP-dependent aspartate aminotransferase-like (Major domain)"/>
    <property type="match status" value="1"/>
</dbReference>
<keyword evidence="4" id="KW-0032">Aminotransferase</keyword>
<evidence type="ECO:0000313" key="5">
    <source>
        <dbReference type="Proteomes" id="UP000271010"/>
    </source>
</evidence>
<dbReference type="InterPro" id="IPR000192">
    <property type="entry name" value="Aminotrans_V_dom"/>
</dbReference>